<dbReference type="AlphaFoldDB" id="A0A4Z2J339"/>
<dbReference type="Proteomes" id="UP000314294">
    <property type="component" value="Unassembled WGS sequence"/>
</dbReference>
<comment type="caution">
    <text evidence="1">The sequence shown here is derived from an EMBL/GenBank/DDBJ whole genome shotgun (WGS) entry which is preliminary data.</text>
</comment>
<protein>
    <submittedName>
        <fullName evidence="1">Uncharacterized protein</fullName>
    </submittedName>
</protein>
<name>A0A4Z2J339_9TELE</name>
<sequence>MPDSAQVIHFSEVFLSGGRSSTTLSGGIRRPLNVRAVILKNVFTTAKWSPADPAQISRIGLK</sequence>
<organism evidence="1 2">
    <name type="scientific">Liparis tanakae</name>
    <name type="common">Tanaka's snailfish</name>
    <dbReference type="NCBI Taxonomy" id="230148"/>
    <lineage>
        <taxon>Eukaryota</taxon>
        <taxon>Metazoa</taxon>
        <taxon>Chordata</taxon>
        <taxon>Craniata</taxon>
        <taxon>Vertebrata</taxon>
        <taxon>Euteleostomi</taxon>
        <taxon>Actinopterygii</taxon>
        <taxon>Neopterygii</taxon>
        <taxon>Teleostei</taxon>
        <taxon>Neoteleostei</taxon>
        <taxon>Acanthomorphata</taxon>
        <taxon>Eupercaria</taxon>
        <taxon>Perciformes</taxon>
        <taxon>Cottioidei</taxon>
        <taxon>Cottales</taxon>
        <taxon>Liparidae</taxon>
        <taxon>Liparis</taxon>
    </lineage>
</organism>
<accession>A0A4Z2J339</accession>
<dbReference type="EMBL" id="SRLO01000024">
    <property type="protein sequence ID" value="TNN84755.1"/>
    <property type="molecule type" value="Genomic_DNA"/>
</dbReference>
<evidence type="ECO:0000313" key="2">
    <source>
        <dbReference type="Proteomes" id="UP000314294"/>
    </source>
</evidence>
<keyword evidence="2" id="KW-1185">Reference proteome</keyword>
<proteinExistence type="predicted"/>
<evidence type="ECO:0000313" key="1">
    <source>
        <dbReference type="EMBL" id="TNN84755.1"/>
    </source>
</evidence>
<reference evidence="1 2" key="1">
    <citation type="submission" date="2019-03" db="EMBL/GenBank/DDBJ databases">
        <title>First draft genome of Liparis tanakae, snailfish: a comprehensive survey of snailfish specific genes.</title>
        <authorList>
            <person name="Kim W."/>
            <person name="Song I."/>
            <person name="Jeong J.-H."/>
            <person name="Kim D."/>
            <person name="Kim S."/>
            <person name="Ryu S."/>
            <person name="Song J.Y."/>
            <person name="Lee S.K."/>
        </authorList>
    </citation>
    <scope>NUCLEOTIDE SEQUENCE [LARGE SCALE GENOMIC DNA]</scope>
    <source>
        <tissue evidence="1">Muscle</tissue>
    </source>
</reference>
<gene>
    <name evidence="1" type="ORF">EYF80_004800</name>
</gene>